<sequence length="108" mass="13077">KVFVFIKIIILIVYPSFYIKNNQSNDLYHYSILKLILVQPKKNQLISIKIQKQEEIIQEEQKKHLNRLQIIKKCIPKLKKKKVFLQQKNNYLYVNKQILQGNINRQIQ</sequence>
<dbReference type="Proteomes" id="UP000008983">
    <property type="component" value="Unassembled WGS sequence"/>
</dbReference>
<dbReference type="AlphaFoldDB" id="G0QQS9"/>
<reference evidence="2 3" key="1">
    <citation type="submission" date="2011-07" db="EMBL/GenBank/DDBJ databases">
        <authorList>
            <person name="Coyne R."/>
            <person name="Brami D."/>
            <person name="Johnson J."/>
            <person name="Hostetler J."/>
            <person name="Hannick L."/>
            <person name="Clark T."/>
            <person name="Cassidy-Hanley D."/>
            <person name="Inman J."/>
        </authorList>
    </citation>
    <scope>NUCLEOTIDE SEQUENCE [LARGE SCALE GENOMIC DNA]</scope>
    <source>
        <strain evidence="2 3">G5</strain>
    </source>
</reference>
<evidence type="ECO:0000313" key="3">
    <source>
        <dbReference type="Proteomes" id="UP000008983"/>
    </source>
</evidence>
<dbReference type="GeneID" id="14908587"/>
<feature type="signal peptide" evidence="1">
    <location>
        <begin position="1"/>
        <end position="24"/>
    </location>
</feature>
<accession>G0QQS9</accession>
<evidence type="ECO:0000256" key="1">
    <source>
        <dbReference type="SAM" id="SignalP"/>
    </source>
</evidence>
<proteinExistence type="predicted"/>
<protein>
    <recommendedName>
        <fullName evidence="4">Transmembrane protein</fullName>
    </recommendedName>
</protein>
<dbReference type="RefSeq" id="XP_004036407.1">
    <property type="nucleotide sequence ID" value="XM_004036359.1"/>
</dbReference>
<gene>
    <name evidence="2" type="ORF">IMG5_083560</name>
</gene>
<organism evidence="2 3">
    <name type="scientific">Ichthyophthirius multifiliis</name>
    <name type="common">White spot disease agent</name>
    <name type="synonym">Ich</name>
    <dbReference type="NCBI Taxonomy" id="5932"/>
    <lineage>
        <taxon>Eukaryota</taxon>
        <taxon>Sar</taxon>
        <taxon>Alveolata</taxon>
        <taxon>Ciliophora</taxon>
        <taxon>Intramacronucleata</taxon>
        <taxon>Oligohymenophorea</taxon>
        <taxon>Hymenostomatida</taxon>
        <taxon>Ophryoglenina</taxon>
        <taxon>Ichthyophthirius</taxon>
    </lineage>
</organism>
<evidence type="ECO:0008006" key="4">
    <source>
        <dbReference type="Google" id="ProtNLM"/>
    </source>
</evidence>
<feature type="non-terminal residue" evidence="2">
    <location>
        <position position="1"/>
    </location>
</feature>
<keyword evidence="1" id="KW-0732">Signal</keyword>
<evidence type="ECO:0000313" key="2">
    <source>
        <dbReference type="EMBL" id="EGR32421.1"/>
    </source>
</evidence>
<dbReference type="EMBL" id="GL983675">
    <property type="protein sequence ID" value="EGR32421.1"/>
    <property type="molecule type" value="Genomic_DNA"/>
</dbReference>
<keyword evidence="3" id="KW-1185">Reference proteome</keyword>
<feature type="chain" id="PRO_5003407870" description="Transmembrane protein" evidence="1">
    <location>
        <begin position="25"/>
        <end position="108"/>
    </location>
</feature>
<name>G0QQS9_ICHMU</name>
<dbReference type="InParanoid" id="G0QQS9"/>